<evidence type="ECO:0000256" key="3">
    <source>
        <dbReference type="ARBA" id="ARBA00022552"/>
    </source>
</evidence>
<dbReference type="InterPro" id="IPR027417">
    <property type="entry name" value="P-loop_NTPase"/>
</dbReference>
<dbReference type="Pfam" id="PF23681">
    <property type="entry name" value="CTT_SPB4"/>
    <property type="match status" value="1"/>
</dbReference>
<evidence type="ECO:0000259" key="16">
    <source>
        <dbReference type="PROSITE" id="PS51194"/>
    </source>
</evidence>
<feature type="domain" description="DEAD-box RNA helicase Q" evidence="17">
    <location>
        <begin position="13"/>
        <end position="41"/>
    </location>
</feature>
<dbReference type="PROSITE" id="PS51194">
    <property type="entry name" value="HELICASE_CTER"/>
    <property type="match status" value="1"/>
</dbReference>
<keyword evidence="7 12" id="KW-0067">ATP-binding</keyword>
<comment type="subcellular location">
    <subcellularLocation>
        <location evidence="1">Nucleus</location>
        <location evidence="1">Nucleolus</location>
    </subcellularLocation>
</comment>
<evidence type="ECO:0000313" key="18">
    <source>
        <dbReference type="EMBL" id="CED82109.1"/>
    </source>
</evidence>
<dbReference type="InterPro" id="IPR014001">
    <property type="entry name" value="Helicase_ATP-bd"/>
</dbReference>
<keyword evidence="3" id="KW-0698">rRNA processing</keyword>
<dbReference type="InterPro" id="IPR025313">
    <property type="entry name" value="SPB4-like_CTE"/>
</dbReference>
<dbReference type="Gene3D" id="3.40.50.300">
    <property type="entry name" value="P-loop containing nucleotide triphosphate hydrolases"/>
    <property type="match status" value="2"/>
</dbReference>
<organism evidence="18">
    <name type="scientific">Phaffia rhodozyma</name>
    <name type="common">Yeast</name>
    <name type="synonym">Xanthophyllomyces dendrorhous</name>
    <dbReference type="NCBI Taxonomy" id="264483"/>
    <lineage>
        <taxon>Eukaryota</taxon>
        <taxon>Fungi</taxon>
        <taxon>Dikarya</taxon>
        <taxon>Basidiomycota</taxon>
        <taxon>Agaricomycotina</taxon>
        <taxon>Tremellomycetes</taxon>
        <taxon>Cystofilobasidiales</taxon>
        <taxon>Mrakiaceae</taxon>
        <taxon>Phaffia</taxon>
    </lineage>
</organism>
<dbReference type="PROSITE" id="PS51195">
    <property type="entry name" value="Q_MOTIF"/>
    <property type="match status" value="1"/>
</dbReference>
<feature type="compositionally biased region" description="Basic and acidic residues" evidence="14">
    <location>
        <begin position="682"/>
        <end position="707"/>
    </location>
</feature>
<dbReference type="GO" id="GO:0016887">
    <property type="term" value="F:ATP hydrolysis activity"/>
    <property type="evidence" value="ECO:0007669"/>
    <property type="project" value="RHEA"/>
</dbReference>
<protein>
    <recommendedName>
        <fullName evidence="13">ATP-dependent RNA helicase</fullName>
        <ecNumber evidence="13">3.6.4.13</ecNumber>
    </recommendedName>
</protein>
<evidence type="ECO:0000256" key="12">
    <source>
        <dbReference type="RuleBase" id="RU000492"/>
    </source>
</evidence>
<evidence type="ECO:0000256" key="11">
    <source>
        <dbReference type="PROSITE-ProRule" id="PRU00552"/>
    </source>
</evidence>
<evidence type="ECO:0000256" key="2">
    <source>
        <dbReference type="ARBA" id="ARBA00022517"/>
    </source>
</evidence>
<dbReference type="InterPro" id="IPR001650">
    <property type="entry name" value="Helicase_C-like"/>
</dbReference>
<dbReference type="CDD" id="cd17960">
    <property type="entry name" value="DEADc_DDX55"/>
    <property type="match status" value="1"/>
</dbReference>
<evidence type="ECO:0000256" key="13">
    <source>
        <dbReference type="RuleBase" id="RU365068"/>
    </source>
</evidence>
<evidence type="ECO:0000259" key="15">
    <source>
        <dbReference type="PROSITE" id="PS51192"/>
    </source>
</evidence>
<feature type="region of interest" description="Disordered" evidence="14">
    <location>
        <begin position="597"/>
        <end position="714"/>
    </location>
</feature>
<dbReference type="GO" id="GO:0006364">
    <property type="term" value="P:rRNA processing"/>
    <property type="evidence" value="ECO:0007669"/>
    <property type="project" value="UniProtKB-KW"/>
</dbReference>
<dbReference type="SUPFAM" id="SSF52540">
    <property type="entry name" value="P-loop containing nucleoside triphosphate hydrolases"/>
    <property type="match status" value="2"/>
</dbReference>
<dbReference type="GO" id="GO:0005524">
    <property type="term" value="F:ATP binding"/>
    <property type="evidence" value="ECO:0007669"/>
    <property type="project" value="UniProtKB-UniRule"/>
</dbReference>
<dbReference type="EC" id="3.6.4.13" evidence="13"/>
<comment type="function">
    <text evidence="13">RNA helicase.</text>
</comment>
<feature type="short sequence motif" description="Q motif" evidence="11">
    <location>
        <begin position="13"/>
        <end position="41"/>
    </location>
</feature>
<evidence type="ECO:0000256" key="9">
    <source>
        <dbReference type="ARBA" id="ARBA00023054"/>
    </source>
</evidence>
<feature type="domain" description="Helicase ATP-binding" evidence="15">
    <location>
        <begin position="44"/>
        <end position="247"/>
    </location>
</feature>
<dbReference type="CDD" id="cd18787">
    <property type="entry name" value="SF2_C_DEAD"/>
    <property type="match status" value="1"/>
</dbReference>
<dbReference type="SMART" id="SM01178">
    <property type="entry name" value="DUF4217"/>
    <property type="match status" value="1"/>
</dbReference>
<evidence type="ECO:0000256" key="7">
    <source>
        <dbReference type="ARBA" id="ARBA00022840"/>
    </source>
</evidence>
<proteinExistence type="inferred from homology"/>
<dbReference type="InterPro" id="IPR011545">
    <property type="entry name" value="DEAD/DEAH_box_helicase_dom"/>
</dbReference>
<feature type="compositionally biased region" description="Acidic residues" evidence="14">
    <location>
        <begin position="664"/>
        <end position="681"/>
    </location>
</feature>
<dbReference type="InterPro" id="IPR056330">
    <property type="entry name" value="CTT_SPB4"/>
</dbReference>
<reference evidence="18" key="1">
    <citation type="submission" date="2014-08" db="EMBL/GenBank/DDBJ databases">
        <authorList>
            <person name="Sharma Rahul"/>
            <person name="Thines Marco"/>
        </authorList>
    </citation>
    <scope>NUCLEOTIDE SEQUENCE</scope>
</reference>
<evidence type="ECO:0000256" key="4">
    <source>
        <dbReference type="ARBA" id="ARBA00022741"/>
    </source>
</evidence>
<dbReference type="EMBL" id="LN483124">
    <property type="protein sequence ID" value="CED82109.1"/>
    <property type="molecule type" value="Genomic_DNA"/>
</dbReference>
<evidence type="ECO:0000256" key="5">
    <source>
        <dbReference type="ARBA" id="ARBA00022801"/>
    </source>
</evidence>
<dbReference type="Pfam" id="PF00270">
    <property type="entry name" value="DEAD"/>
    <property type="match status" value="1"/>
</dbReference>
<dbReference type="GO" id="GO:0003723">
    <property type="term" value="F:RNA binding"/>
    <property type="evidence" value="ECO:0007669"/>
    <property type="project" value="UniProtKB-UniRule"/>
</dbReference>
<dbReference type="Pfam" id="PF00271">
    <property type="entry name" value="Helicase_C"/>
    <property type="match status" value="1"/>
</dbReference>
<dbReference type="AlphaFoldDB" id="A0A0F7SN63"/>
<keyword evidence="8 13" id="KW-0694">RNA-binding</keyword>
<dbReference type="PROSITE" id="PS51192">
    <property type="entry name" value="HELICASE_ATP_BIND_1"/>
    <property type="match status" value="1"/>
</dbReference>
<feature type="compositionally biased region" description="Basic and acidic residues" evidence="14">
    <location>
        <begin position="646"/>
        <end position="663"/>
    </location>
</feature>
<feature type="domain" description="Helicase C-terminal" evidence="16">
    <location>
        <begin position="321"/>
        <end position="471"/>
    </location>
</feature>
<dbReference type="GO" id="GO:0005730">
    <property type="term" value="C:nucleolus"/>
    <property type="evidence" value="ECO:0007669"/>
    <property type="project" value="UniProtKB-SubCell"/>
</dbReference>
<keyword evidence="2" id="KW-0690">Ribosome biogenesis</keyword>
<keyword evidence="9" id="KW-0175">Coiled coil</keyword>
<dbReference type="SMART" id="SM00490">
    <property type="entry name" value="HELICc"/>
    <property type="match status" value="1"/>
</dbReference>
<comment type="similarity">
    <text evidence="10">Belongs to the DEAD box helicase family. DDX55/SPB4 subfamily.</text>
</comment>
<sequence>MALASAPSFAGKWSSLKQPLTSWVSQRIQDLHYEQMTPVQASVIPIFMGNKDVVVEAVTGSGKTLAFVLPIIERLLRRQAETPYQKGQLGALIISPTRELASQIHAVFSLFLTPPPAPSSSLTDGTDSSSEPCPLPPPLLLISSKESTPAQDLARFLDTEAVIAIGTPGRVEEFLLGRRVKGLVRCSELEVLVMDEADRLLDLGFSPTLTKILHHLPKQRRTGLFSATMTEGLSELVRVGLRNPVRIVVKVESRRRALPSASGEPSGQQTRERRTPASLKNMYLACKPGQKMETLIRILEKERAKAMNGVGLEEPDGQSEELVEGEGACKFIVYMATCAAVDYFYRVLSKHPSLKKFTLFSLHGHLPPASRTTTLDSFSTQTSTPLSPSVLLCTDVAARGLDLPDVDMVIQYDPPVDPKNFSHRAGRTARAGRKGRALILLGEGREEDYVEFLNLRKIPLQPYPQSTPSLAASSSSTNIPAETSPSLLALRSILMQDRDLHDRSLKAFVSFLRAYSKHEAAFIFRIGDLDLGGLATDFGLLRMPGGPEVKLWRKKVESLKEKEPSDGVVHPVDWKDAVVDWDAYSYASKPRETQRLTELEEAKKNPPKPKVVRPSSTPAVAWSNKLSSKTEKEARKEKKALKRAREKQAAVEEKNSHQDKDGEGQVDAEEKDDSDGSEEEVQDWKELVRETKRRKQDERKAKEKDMGGMDFTDL</sequence>
<dbReference type="PANTHER" id="PTHR24031">
    <property type="entry name" value="RNA HELICASE"/>
    <property type="match status" value="1"/>
</dbReference>
<keyword evidence="4 12" id="KW-0547">Nucleotide-binding</keyword>
<evidence type="ECO:0000256" key="8">
    <source>
        <dbReference type="ARBA" id="ARBA00022884"/>
    </source>
</evidence>
<dbReference type="PROSITE" id="PS00039">
    <property type="entry name" value="DEAD_ATP_HELICASE"/>
    <property type="match status" value="1"/>
</dbReference>
<evidence type="ECO:0000256" key="14">
    <source>
        <dbReference type="SAM" id="MobiDB-lite"/>
    </source>
</evidence>
<name>A0A0F7SN63_PHARH</name>
<dbReference type="InterPro" id="IPR000629">
    <property type="entry name" value="RNA-helicase_DEAD-box_CS"/>
</dbReference>
<dbReference type="GO" id="GO:0003724">
    <property type="term" value="F:RNA helicase activity"/>
    <property type="evidence" value="ECO:0007669"/>
    <property type="project" value="UniProtKB-EC"/>
</dbReference>
<accession>A0A0F7SN63</accession>
<keyword evidence="6 12" id="KW-0347">Helicase</keyword>
<comment type="catalytic activity">
    <reaction evidence="13">
        <text>ATP + H2O = ADP + phosphate + H(+)</text>
        <dbReference type="Rhea" id="RHEA:13065"/>
        <dbReference type="ChEBI" id="CHEBI:15377"/>
        <dbReference type="ChEBI" id="CHEBI:15378"/>
        <dbReference type="ChEBI" id="CHEBI:30616"/>
        <dbReference type="ChEBI" id="CHEBI:43474"/>
        <dbReference type="ChEBI" id="CHEBI:456216"/>
        <dbReference type="EC" id="3.6.4.13"/>
    </reaction>
</comment>
<dbReference type="Pfam" id="PF13959">
    <property type="entry name" value="CTE_SPB4"/>
    <property type="match status" value="1"/>
</dbReference>
<comment type="domain">
    <text evidence="13">The Q motif is unique to and characteristic of the DEAD box family of RNA helicases and controls ATP binding and hydrolysis.</text>
</comment>
<dbReference type="InterPro" id="IPR014014">
    <property type="entry name" value="RNA_helicase_DEAD_Q_motif"/>
</dbReference>
<evidence type="ECO:0000259" key="17">
    <source>
        <dbReference type="PROSITE" id="PS51195"/>
    </source>
</evidence>
<dbReference type="SMART" id="SM00487">
    <property type="entry name" value="DEXDc"/>
    <property type="match status" value="1"/>
</dbReference>
<evidence type="ECO:0000256" key="1">
    <source>
        <dbReference type="ARBA" id="ARBA00004604"/>
    </source>
</evidence>
<evidence type="ECO:0000256" key="6">
    <source>
        <dbReference type="ARBA" id="ARBA00022806"/>
    </source>
</evidence>
<keyword evidence="5 12" id="KW-0378">Hydrolase</keyword>
<evidence type="ECO:0000256" key="10">
    <source>
        <dbReference type="ARBA" id="ARBA00038002"/>
    </source>
</evidence>